<dbReference type="OMA" id="SKCPQTA"/>
<accession>A0A671FVX7</accession>
<evidence type="ECO:0000256" key="3">
    <source>
        <dbReference type="ARBA" id="ARBA00022500"/>
    </source>
</evidence>
<dbReference type="InterPro" id="IPR039809">
    <property type="entry name" value="Chemokine_b/g/d"/>
</dbReference>
<comment type="subcellular location">
    <subcellularLocation>
        <location evidence="1 9">Secreted</location>
    </subcellularLocation>
</comment>
<evidence type="ECO:0000259" key="10">
    <source>
        <dbReference type="SMART" id="SM00199"/>
    </source>
</evidence>
<dbReference type="Ensembl" id="ENSRFET00010032419.1">
    <property type="protein sequence ID" value="ENSRFEP00010029881.1"/>
    <property type="gene ID" value="ENSRFEG00010019809.1"/>
</dbReference>
<keyword evidence="3 9" id="KW-0145">Chemotaxis</keyword>
<evidence type="ECO:0000256" key="4">
    <source>
        <dbReference type="ARBA" id="ARBA00022514"/>
    </source>
</evidence>
<reference evidence="12" key="3">
    <citation type="submission" date="2018-12" db="EMBL/GenBank/DDBJ databases">
        <title>G10K-VGP greater horseshoe bat female genome, primary haplotype.</title>
        <authorList>
            <person name="Teeling E."/>
            <person name="Myers G."/>
            <person name="Vernes S."/>
            <person name="Pippel M."/>
            <person name="Winkler S."/>
            <person name="Fedrigo O."/>
            <person name="Rhie A."/>
            <person name="Koren S."/>
            <person name="Phillippy A."/>
            <person name="Lewin H."/>
            <person name="Damas J."/>
            <person name="Howe K."/>
            <person name="Mountcastle J."/>
            <person name="Jarvis E.D."/>
        </authorList>
    </citation>
    <scope>NUCLEOTIDE SEQUENCE [LARGE SCALE GENOMIC DNA]</scope>
</reference>
<dbReference type="GO" id="GO:0008009">
    <property type="term" value="F:chemokine activity"/>
    <property type="evidence" value="ECO:0007669"/>
    <property type="project" value="InterPro"/>
</dbReference>
<dbReference type="Proteomes" id="UP000472240">
    <property type="component" value="Chromosome 21"/>
</dbReference>
<name>A0A671FVX7_RHIFE</name>
<keyword evidence="6 9" id="KW-0732">Signal</keyword>
<dbReference type="CDD" id="cd00272">
    <property type="entry name" value="Chemokine_CC"/>
    <property type="match status" value="1"/>
</dbReference>
<dbReference type="GO" id="GO:0006954">
    <property type="term" value="P:inflammatory response"/>
    <property type="evidence" value="ECO:0007669"/>
    <property type="project" value="UniProtKB-KW"/>
</dbReference>
<keyword evidence="5 9" id="KW-0964">Secreted</keyword>
<sequence length="97" mass="10899">MKVSAALLCLLLTVSTFSTQVLAQPASIANVCCFHLGTRKIPLKLLHSYKRITSNRCPQKAVIFKTKQAKEICADPKNKWVQDAMKYLDQNPRTPKP</sequence>
<dbReference type="Pfam" id="PF00048">
    <property type="entry name" value="IL8"/>
    <property type="match status" value="1"/>
</dbReference>
<dbReference type="PROSITE" id="PS00472">
    <property type="entry name" value="SMALL_CYTOKINES_CC"/>
    <property type="match status" value="1"/>
</dbReference>
<evidence type="ECO:0000313" key="11">
    <source>
        <dbReference type="Ensembl" id="ENSRFEP00010029881.1"/>
    </source>
</evidence>
<evidence type="ECO:0000256" key="9">
    <source>
        <dbReference type="RuleBase" id="RU361150"/>
    </source>
</evidence>
<reference evidence="11 12" key="1">
    <citation type="journal article" date="2015" name="Annu Rev Anim Biosci">
        <title>The Genome 10K Project: a way forward.</title>
        <authorList>
            <person name="Koepfli K.P."/>
            <person name="Paten B."/>
            <person name="O'Brien S.J."/>
            <person name="Koepfli K.P."/>
            <person name="Paten B."/>
            <person name="Antunes A."/>
            <person name="Belov K."/>
            <person name="Bustamante C."/>
            <person name="Castoe T.A."/>
            <person name="Clawson H."/>
            <person name="Crawford A.J."/>
            <person name="Diekhans M."/>
            <person name="Distel D."/>
            <person name="Durbin R."/>
            <person name="Earl D."/>
            <person name="Fujita M.K."/>
            <person name="Gamble T."/>
            <person name="Georges A."/>
            <person name="Gemmell N."/>
            <person name="Gilbert M.T."/>
            <person name="Graves J.M."/>
            <person name="Green R.E."/>
            <person name="Hickey G."/>
            <person name="Jarvis E.D."/>
            <person name="Johnson W."/>
            <person name="Komissarov A."/>
            <person name="Korf I."/>
            <person name="Kuhn R."/>
            <person name="Larkin D.M."/>
            <person name="Lewin H."/>
            <person name="Lopez J.V."/>
            <person name="Ma J."/>
            <person name="Marques-Bonet T."/>
            <person name="Miller W."/>
            <person name="Murphy R."/>
            <person name="Pevzner P."/>
            <person name="Shapiro B."/>
            <person name="Steiner C."/>
            <person name="Tamazian G."/>
            <person name="Venkatesh B."/>
            <person name="Wang J."/>
            <person name="Wayne R."/>
            <person name="Wiley E."/>
            <person name="Yang H."/>
            <person name="Zhang G."/>
            <person name="Haussler D."/>
            <person name="Ryder O."/>
            <person name="O'Brien S.J."/>
        </authorList>
    </citation>
    <scope>NUCLEOTIDE SEQUENCE</scope>
</reference>
<dbReference type="AlphaFoldDB" id="A0A671FVX7"/>
<dbReference type="Gene3D" id="2.40.50.40">
    <property type="match status" value="1"/>
</dbReference>
<keyword evidence="7" id="KW-1015">Disulfide bond</keyword>
<evidence type="ECO:0000256" key="6">
    <source>
        <dbReference type="ARBA" id="ARBA00022729"/>
    </source>
</evidence>
<comment type="similarity">
    <text evidence="2 9">Belongs to the intercrine beta (chemokine CC) family.</text>
</comment>
<protein>
    <recommendedName>
        <fullName evidence="9">C-C motif chemokine</fullName>
    </recommendedName>
</protein>
<dbReference type="GO" id="GO:0070098">
    <property type="term" value="P:chemokine-mediated signaling pathway"/>
    <property type="evidence" value="ECO:0007669"/>
    <property type="project" value="TreeGrafter"/>
</dbReference>
<reference evidence="11" key="4">
    <citation type="submission" date="2025-08" db="UniProtKB">
        <authorList>
            <consortium name="Ensembl"/>
        </authorList>
    </citation>
    <scope>IDENTIFICATION</scope>
</reference>
<proteinExistence type="inferred from homology"/>
<feature type="signal peptide" evidence="9">
    <location>
        <begin position="1"/>
        <end position="23"/>
    </location>
</feature>
<dbReference type="PANTHER" id="PTHR12015">
    <property type="entry name" value="SMALL INDUCIBLE CYTOKINE A"/>
    <property type="match status" value="1"/>
</dbReference>
<dbReference type="InterPro" id="IPR036048">
    <property type="entry name" value="Interleukin_8-like_sf"/>
</dbReference>
<keyword evidence="4 9" id="KW-0202">Cytokine</keyword>
<dbReference type="PANTHER" id="PTHR12015:SF147">
    <property type="entry name" value="C-C MOTIF CHEMOKINE 13"/>
    <property type="match status" value="1"/>
</dbReference>
<reference evidence="11" key="5">
    <citation type="submission" date="2025-09" db="UniProtKB">
        <authorList>
            <consortium name="Ensembl"/>
        </authorList>
    </citation>
    <scope>IDENTIFICATION</scope>
</reference>
<dbReference type="GO" id="GO:0061844">
    <property type="term" value="P:antimicrobial humoral immune response mediated by antimicrobial peptide"/>
    <property type="evidence" value="ECO:0007669"/>
    <property type="project" value="TreeGrafter"/>
</dbReference>
<dbReference type="SUPFAM" id="SSF54117">
    <property type="entry name" value="Interleukin 8-like chemokines"/>
    <property type="match status" value="1"/>
</dbReference>
<feature type="chain" id="PRO_5025714539" description="C-C motif chemokine" evidence="9">
    <location>
        <begin position="24"/>
        <end position="97"/>
    </location>
</feature>
<dbReference type="SMART" id="SM00199">
    <property type="entry name" value="SCY"/>
    <property type="match status" value="1"/>
</dbReference>
<dbReference type="InterPro" id="IPR001811">
    <property type="entry name" value="Chemokine_IL8-like_dom"/>
</dbReference>
<evidence type="ECO:0000256" key="2">
    <source>
        <dbReference type="ARBA" id="ARBA00010868"/>
    </source>
</evidence>
<gene>
    <name evidence="11" type="primary">CCL2</name>
</gene>
<dbReference type="GeneTree" id="ENSGT01130000278316"/>
<reference evidence="11 12" key="2">
    <citation type="journal article" date="2018" name="Annu Rev Anim Biosci">
        <title>Bat Biology, Genomes, and the Bat1K Project: To Generate Chromosome-Level Genomes for All Living Bat Species.</title>
        <authorList>
            <person name="Teeling E.C."/>
            <person name="Vernes S.C."/>
            <person name="Davalos L.M."/>
            <person name="Ray D.A."/>
            <person name="Gilbert M.T.P."/>
            <person name="Myers E."/>
        </authorList>
    </citation>
    <scope>NUCLEOTIDE SEQUENCE</scope>
</reference>
<keyword evidence="8" id="KW-0395">Inflammatory response</keyword>
<organism evidence="11 12">
    <name type="scientific">Rhinolophus ferrumequinum</name>
    <name type="common">Greater horseshoe bat</name>
    <dbReference type="NCBI Taxonomy" id="59479"/>
    <lineage>
        <taxon>Eukaryota</taxon>
        <taxon>Metazoa</taxon>
        <taxon>Chordata</taxon>
        <taxon>Craniata</taxon>
        <taxon>Vertebrata</taxon>
        <taxon>Euteleostomi</taxon>
        <taxon>Mammalia</taxon>
        <taxon>Eutheria</taxon>
        <taxon>Laurasiatheria</taxon>
        <taxon>Chiroptera</taxon>
        <taxon>Yinpterochiroptera</taxon>
        <taxon>Rhinolophoidea</taxon>
        <taxon>Rhinolophidae</taxon>
        <taxon>Rhinolophinae</taxon>
        <taxon>Rhinolophus</taxon>
    </lineage>
</organism>
<dbReference type="GO" id="GO:0030335">
    <property type="term" value="P:positive regulation of cell migration"/>
    <property type="evidence" value="ECO:0007669"/>
    <property type="project" value="TreeGrafter"/>
</dbReference>
<evidence type="ECO:0000256" key="8">
    <source>
        <dbReference type="ARBA" id="ARBA00023198"/>
    </source>
</evidence>
<evidence type="ECO:0000256" key="7">
    <source>
        <dbReference type="ARBA" id="ARBA00023157"/>
    </source>
</evidence>
<dbReference type="FunFam" id="2.40.50.40:FF:000002">
    <property type="entry name" value="C-C motif chemokine"/>
    <property type="match status" value="1"/>
</dbReference>
<evidence type="ECO:0000256" key="5">
    <source>
        <dbReference type="ARBA" id="ARBA00022525"/>
    </source>
</evidence>
<evidence type="ECO:0000256" key="1">
    <source>
        <dbReference type="ARBA" id="ARBA00004613"/>
    </source>
</evidence>
<keyword evidence="12" id="KW-1185">Reference proteome</keyword>
<dbReference type="InterPro" id="IPR000827">
    <property type="entry name" value="Chemokine_CC_CS"/>
</dbReference>
<dbReference type="GO" id="GO:0048020">
    <property type="term" value="F:CCR chemokine receptor binding"/>
    <property type="evidence" value="ECO:0007669"/>
    <property type="project" value="TreeGrafter"/>
</dbReference>
<dbReference type="GO" id="GO:0048245">
    <property type="term" value="P:eosinophil chemotaxis"/>
    <property type="evidence" value="ECO:0007669"/>
    <property type="project" value="TreeGrafter"/>
</dbReference>
<evidence type="ECO:0000313" key="12">
    <source>
        <dbReference type="Proteomes" id="UP000472240"/>
    </source>
</evidence>
<feature type="domain" description="Chemokine interleukin-8-like" evidence="10">
    <location>
        <begin position="29"/>
        <end position="88"/>
    </location>
</feature>
<dbReference type="GO" id="GO:0005615">
    <property type="term" value="C:extracellular space"/>
    <property type="evidence" value="ECO:0007669"/>
    <property type="project" value="UniProtKB-KW"/>
</dbReference>